<dbReference type="PIRSF" id="PIRSF036893">
    <property type="entry name" value="Lipocalin_ApoD"/>
    <property type="match status" value="1"/>
</dbReference>
<dbReference type="InterPro" id="IPR022271">
    <property type="entry name" value="Lipocalin_ApoD"/>
</dbReference>
<gene>
    <name evidence="6" type="ORF">PoB_005130900</name>
</gene>
<evidence type="ECO:0000313" key="6">
    <source>
        <dbReference type="EMBL" id="GFO24804.1"/>
    </source>
</evidence>
<dbReference type="EMBL" id="BLXT01005648">
    <property type="protein sequence ID" value="GFO24804.1"/>
    <property type="molecule type" value="Genomic_DNA"/>
</dbReference>
<accession>A0AAV4C102</accession>
<dbReference type="AlphaFoldDB" id="A0AAV4C102"/>
<evidence type="ECO:0000256" key="3">
    <source>
        <dbReference type="ARBA" id="ARBA00023157"/>
    </source>
</evidence>
<evidence type="ECO:0000256" key="4">
    <source>
        <dbReference type="PIRNR" id="PIRNR036893"/>
    </source>
</evidence>
<dbReference type="Gene3D" id="2.40.128.20">
    <property type="match status" value="1"/>
</dbReference>
<dbReference type="GO" id="GO:0000302">
    <property type="term" value="P:response to reactive oxygen species"/>
    <property type="evidence" value="ECO:0007669"/>
    <property type="project" value="TreeGrafter"/>
</dbReference>
<dbReference type="GO" id="GO:0005737">
    <property type="term" value="C:cytoplasm"/>
    <property type="evidence" value="ECO:0007669"/>
    <property type="project" value="TreeGrafter"/>
</dbReference>
<evidence type="ECO:0000259" key="5">
    <source>
        <dbReference type="Pfam" id="PF08212"/>
    </source>
</evidence>
<dbReference type="InterPro" id="IPR012674">
    <property type="entry name" value="Calycin"/>
</dbReference>
<organism evidence="6 7">
    <name type="scientific">Plakobranchus ocellatus</name>
    <dbReference type="NCBI Taxonomy" id="259542"/>
    <lineage>
        <taxon>Eukaryota</taxon>
        <taxon>Metazoa</taxon>
        <taxon>Spiralia</taxon>
        <taxon>Lophotrochozoa</taxon>
        <taxon>Mollusca</taxon>
        <taxon>Gastropoda</taxon>
        <taxon>Heterobranchia</taxon>
        <taxon>Euthyneura</taxon>
        <taxon>Panpulmonata</taxon>
        <taxon>Sacoglossa</taxon>
        <taxon>Placobranchoidea</taxon>
        <taxon>Plakobranchidae</taxon>
        <taxon>Plakobranchus</taxon>
    </lineage>
</organism>
<comment type="similarity">
    <text evidence="1 4">Belongs to the calycin superfamily. Lipocalin family.</text>
</comment>
<keyword evidence="2" id="KW-0446">Lipid-binding</keyword>
<dbReference type="InterPro" id="IPR000566">
    <property type="entry name" value="Lipocln_cytosolic_FA-bd_dom"/>
</dbReference>
<dbReference type="InterPro" id="IPR003057">
    <property type="entry name" value="Invtbrt_color"/>
</dbReference>
<feature type="chain" id="PRO_5043116044" evidence="4">
    <location>
        <begin position="24"/>
        <end position="204"/>
    </location>
</feature>
<feature type="domain" description="Lipocalin/cytosolic fatty-acid binding" evidence="5">
    <location>
        <begin position="45"/>
        <end position="193"/>
    </location>
</feature>
<name>A0AAV4C102_9GAST</name>
<dbReference type="GO" id="GO:0006629">
    <property type="term" value="P:lipid metabolic process"/>
    <property type="evidence" value="ECO:0007669"/>
    <property type="project" value="TreeGrafter"/>
</dbReference>
<dbReference type="GO" id="GO:0031409">
    <property type="term" value="F:pigment binding"/>
    <property type="evidence" value="ECO:0007669"/>
    <property type="project" value="InterPro"/>
</dbReference>
<feature type="signal peptide" evidence="4">
    <location>
        <begin position="1"/>
        <end position="23"/>
    </location>
</feature>
<evidence type="ECO:0000313" key="7">
    <source>
        <dbReference type="Proteomes" id="UP000735302"/>
    </source>
</evidence>
<reference evidence="6 7" key="1">
    <citation type="journal article" date="2021" name="Elife">
        <title>Chloroplast acquisition without the gene transfer in kleptoplastic sea slugs, Plakobranchus ocellatus.</title>
        <authorList>
            <person name="Maeda T."/>
            <person name="Takahashi S."/>
            <person name="Yoshida T."/>
            <person name="Shimamura S."/>
            <person name="Takaki Y."/>
            <person name="Nagai Y."/>
            <person name="Toyoda A."/>
            <person name="Suzuki Y."/>
            <person name="Arimoto A."/>
            <person name="Ishii H."/>
            <person name="Satoh N."/>
            <person name="Nishiyama T."/>
            <person name="Hasebe M."/>
            <person name="Maruyama T."/>
            <person name="Minagawa J."/>
            <person name="Obokata J."/>
            <person name="Shigenobu S."/>
        </authorList>
    </citation>
    <scope>NUCLEOTIDE SEQUENCE [LARGE SCALE GENOMIC DNA]</scope>
</reference>
<dbReference type="GO" id="GO:0008289">
    <property type="term" value="F:lipid binding"/>
    <property type="evidence" value="ECO:0007669"/>
    <property type="project" value="UniProtKB-KW"/>
</dbReference>
<dbReference type="Pfam" id="PF08212">
    <property type="entry name" value="Lipocalin_2"/>
    <property type="match status" value="1"/>
</dbReference>
<protein>
    <submittedName>
        <fullName evidence="6">Apolipoprotein d-like</fullName>
    </submittedName>
</protein>
<comment type="caution">
    <text evidence="6">The sequence shown here is derived from an EMBL/GenBank/DDBJ whole genome shotgun (WGS) entry which is preliminary data.</text>
</comment>
<dbReference type="PANTHER" id="PTHR10612:SF49">
    <property type="entry name" value="APOLIPOPROTEIN D-LIKE PROTEIN"/>
    <property type="match status" value="1"/>
</dbReference>
<evidence type="ECO:0000256" key="1">
    <source>
        <dbReference type="ARBA" id="ARBA00006889"/>
    </source>
</evidence>
<dbReference type="SUPFAM" id="SSF50814">
    <property type="entry name" value="Lipocalins"/>
    <property type="match status" value="1"/>
</dbReference>
<keyword evidence="7" id="KW-1185">Reference proteome</keyword>
<keyword evidence="4" id="KW-0732">Signal</keyword>
<keyword evidence="3" id="KW-1015">Disulfide bond</keyword>
<dbReference type="PANTHER" id="PTHR10612">
    <property type="entry name" value="APOLIPOPROTEIN D"/>
    <property type="match status" value="1"/>
</dbReference>
<sequence length="204" mass="21961">MDSFLLSKIVALIIVLLGGSANGQLVYGFGECPIVPGQDTFDPAQCVGTWYEYQRFPAPYQSGVDCSTAIYTLDGDTINVVNTGTIKNPANDVVINVRAECFAVVPDPAKPADFVVSFTSGDIPTDVVPNDTPNYIIQETDYTSYSVVYACEQLGDTNIQTAWILTREPGVAPPNLAELESNLEAAGLDIGNFFVFGQTDCPDR</sequence>
<proteinExistence type="inferred from homology"/>
<dbReference type="PRINTS" id="PR01273">
    <property type="entry name" value="INVTBRTCOLOR"/>
</dbReference>
<dbReference type="Proteomes" id="UP000735302">
    <property type="component" value="Unassembled WGS sequence"/>
</dbReference>
<evidence type="ECO:0000256" key="2">
    <source>
        <dbReference type="ARBA" id="ARBA00023121"/>
    </source>
</evidence>